<evidence type="ECO:0000313" key="2">
    <source>
        <dbReference type="EMBL" id="ETW96828.1"/>
    </source>
</evidence>
<organism evidence="2 3">
    <name type="scientific">Entotheonella factor</name>
    <dbReference type="NCBI Taxonomy" id="1429438"/>
    <lineage>
        <taxon>Bacteria</taxon>
        <taxon>Pseudomonadati</taxon>
        <taxon>Nitrospinota/Tectimicrobiota group</taxon>
        <taxon>Candidatus Tectimicrobiota</taxon>
        <taxon>Candidatus Entotheonellia</taxon>
        <taxon>Candidatus Entotheonellales</taxon>
        <taxon>Candidatus Entotheonellaceae</taxon>
        <taxon>Candidatus Entotheonella</taxon>
    </lineage>
</organism>
<reference evidence="2 3" key="1">
    <citation type="journal article" date="2014" name="Nature">
        <title>An environmental bacterial taxon with a large and distinct metabolic repertoire.</title>
        <authorList>
            <person name="Wilson M.C."/>
            <person name="Mori T."/>
            <person name="Ruckert C."/>
            <person name="Uria A.R."/>
            <person name="Helf M.J."/>
            <person name="Takada K."/>
            <person name="Gernert C."/>
            <person name="Steffens U.A."/>
            <person name="Heycke N."/>
            <person name="Schmitt S."/>
            <person name="Rinke C."/>
            <person name="Helfrich E.J."/>
            <person name="Brachmann A.O."/>
            <person name="Gurgui C."/>
            <person name="Wakimoto T."/>
            <person name="Kracht M."/>
            <person name="Crusemann M."/>
            <person name="Hentschel U."/>
            <person name="Abe I."/>
            <person name="Matsunaga S."/>
            <person name="Kalinowski J."/>
            <person name="Takeyama H."/>
            <person name="Piel J."/>
        </authorList>
    </citation>
    <scope>NUCLEOTIDE SEQUENCE [LARGE SCALE GENOMIC DNA]</scope>
    <source>
        <strain evidence="3">TSY1</strain>
    </source>
</reference>
<feature type="compositionally biased region" description="Basic and acidic residues" evidence="1">
    <location>
        <begin position="17"/>
        <end position="29"/>
    </location>
</feature>
<dbReference type="Proteomes" id="UP000019141">
    <property type="component" value="Unassembled WGS sequence"/>
</dbReference>
<dbReference type="EMBL" id="AZHW01000739">
    <property type="protein sequence ID" value="ETW96828.1"/>
    <property type="molecule type" value="Genomic_DNA"/>
</dbReference>
<accession>W4LFI4</accession>
<sequence length="93" mass="11169">MRQQGEGQTDWEMSQEEAMRRRHADEEAPRPYPGWKDTITVALPEPKEQITLRLDRDMLTWFRAKGKGYQTLINAVLRGYYEHERRSESYEPR</sequence>
<proteinExistence type="predicted"/>
<evidence type="ECO:0000256" key="1">
    <source>
        <dbReference type="SAM" id="MobiDB-lite"/>
    </source>
</evidence>
<dbReference type="Pfam" id="PF14384">
    <property type="entry name" value="BrnA_antitoxin"/>
    <property type="match status" value="1"/>
</dbReference>
<keyword evidence="3" id="KW-1185">Reference proteome</keyword>
<feature type="region of interest" description="Disordered" evidence="1">
    <location>
        <begin position="1"/>
        <end position="38"/>
    </location>
</feature>
<evidence type="ECO:0008006" key="4">
    <source>
        <dbReference type="Google" id="ProtNLM"/>
    </source>
</evidence>
<dbReference type="InterPro" id="IPR025528">
    <property type="entry name" value="BrnA_antitoxin"/>
</dbReference>
<dbReference type="HOGENOM" id="CLU_140900_1_3_7"/>
<dbReference type="AlphaFoldDB" id="W4LFI4"/>
<gene>
    <name evidence="2" type="ORF">ETSY1_25110</name>
</gene>
<protein>
    <recommendedName>
        <fullName evidence="4">3-oxoacyl-ACP synthase</fullName>
    </recommendedName>
</protein>
<comment type="caution">
    <text evidence="2">The sequence shown here is derived from an EMBL/GenBank/DDBJ whole genome shotgun (WGS) entry which is preliminary data.</text>
</comment>
<name>W4LFI4_ENTF1</name>
<evidence type="ECO:0000313" key="3">
    <source>
        <dbReference type="Proteomes" id="UP000019141"/>
    </source>
</evidence>